<organism evidence="8 9">
    <name type="scientific">Actinomadura bangladeshensis</name>
    <dbReference type="NCBI Taxonomy" id="453573"/>
    <lineage>
        <taxon>Bacteria</taxon>
        <taxon>Bacillati</taxon>
        <taxon>Actinomycetota</taxon>
        <taxon>Actinomycetes</taxon>
        <taxon>Streptosporangiales</taxon>
        <taxon>Thermomonosporaceae</taxon>
        <taxon>Actinomadura</taxon>
    </lineage>
</organism>
<evidence type="ECO:0000256" key="5">
    <source>
        <dbReference type="SAM" id="MobiDB-lite"/>
    </source>
</evidence>
<feature type="region of interest" description="Disordered" evidence="5">
    <location>
        <begin position="1"/>
        <end position="40"/>
    </location>
</feature>
<dbReference type="GO" id="GO:0016987">
    <property type="term" value="F:sigma factor activity"/>
    <property type="evidence" value="ECO:0007669"/>
    <property type="project" value="UniProtKB-KW"/>
</dbReference>
<keyword evidence="4" id="KW-0804">Transcription</keyword>
<gene>
    <name evidence="8" type="ORF">G3I70_01275</name>
</gene>
<evidence type="ECO:0000313" key="9">
    <source>
        <dbReference type="Proteomes" id="UP000475532"/>
    </source>
</evidence>
<dbReference type="SUPFAM" id="SSF88946">
    <property type="entry name" value="Sigma2 domain of RNA polymerase sigma factors"/>
    <property type="match status" value="1"/>
</dbReference>
<dbReference type="InterPro" id="IPR013249">
    <property type="entry name" value="RNA_pol_sigma70_r4_t2"/>
</dbReference>
<dbReference type="InterPro" id="IPR007627">
    <property type="entry name" value="RNA_pol_sigma70_r2"/>
</dbReference>
<feature type="domain" description="RNA polymerase sigma factor 70 region 4 type 2" evidence="7">
    <location>
        <begin position="143"/>
        <end position="190"/>
    </location>
</feature>
<dbReference type="GO" id="GO:0003677">
    <property type="term" value="F:DNA binding"/>
    <property type="evidence" value="ECO:0007669"/>
    <property type="project" value="InterPro"/>
</dbReference>
<dbReference type="GO" id="GO:0006352">
    <property type="term" value="P:DNA-templated transcription initiation"/>
    <property type="evidence" value="ECO:0007669"/>
    <property type="project" value="InterPro"/>
</dbReference>
<keyword evidence="3" id="KW-0731">Sigma factor</keyword>
<dbReference type="InterPro" id="IPR013324">
    <property type="entry name" value="RNA_pol_sigma_r3/r4-like"/>
</dbReference>
<comment type="similarity">
    <text evidence="1">Belongs to the sigma-70 factor family. ECF subfamily.</text>
</comment>
<evidence type="ECO:0000256" key="1">
    <source>
        <dbReference type="ARBA" id="ARBA00010641"/>
    </source>
</evidence>
<protein>
    <submittedName>
        <fullName evidence="8">Sigma-70 family RNA polymerase sigma factor</fullName>
    </submittedName>
</protein>
<evidence type="ECO:0000256" key="2">
    <source>
        <dbReference type="ARBA" id="ARBA00023015"/>
    </source>
</evidence>
<name>A0A6L9Q7J9_9ACTN</name>
<evidence type="ECO:0000259" key="6">
    <source>
        <dbReference type="Pfam" id="PF04542"/>
    </source>
</evidence>
<evidence type="ECO:0000256" key="4">
    <source>
        <dbReference type="ARBA" id="ARBA00023163"/>
    </source>
</evidence>
<dbReference type="Gene3D" id="1.10.10.10">
    <property type="entry name" value="Winged helix-like DNA-binding domain superfamily/Winged helix DNA-binding domain"/>
    <property type="match status" value="1"/>
</dbReference>
<sequence length="214" mass="23785">MPPPFRTCGGCQASSPRPWRARRGEGLPSTLEDPHPPGDRRRRFEEVYAAHRAQILGYALRRTSDPQDAADVLAETFLTAWRRLDDVPPGEQARLWLYGVARRVLANHHRGERRRSALAADLGSLLRDAPAVREAGDMTHVAAAFRSLPDRDRELLALVGWEGLDHGEIATVLGCSRNAVRIRLHRARRRFARALDAADAPALPAARIPNGEHV</sequence>
<dbReference type="PANTHER" id="PTHR43133:SF25">
    <property type="entry name" value="RNA POLYMERASE SIGMA FACTOR RFAY-RELATED"/>
    <property type="match status" value="1"/>
</dbReference>
<evidence type="ECO:0000313" key="8">
    <source>
        <dbReference type="EMBL" id="NEA21135.1"/>
    </source>
</evidence>
<dbReference type="InterPro" id="IPR039425">
    <property type="entry name" value="RNA_pol_sigma-70-like"/>
</dbReference>
<proteinExistence type="inferred from homology"/>
<dbReference type="EMBL" id="JAAGLI010000027">
    <property type="protein sequence ID" value="NEA21135.1"/>
    <property type="molecule type" value="Genomic_DNA"/>
</dbReference>
<accession>A0A6L9Q7J9</accession>
<dbReference type="InterPro" id="IPR014284">
    <property type="entry name" value="RNA_pol_sigma-70_dom"/>
</dbReference>
<evidence type="ECO:0000259" key="7">
    <source>
        <dbReference type="Pfam" id="PF08281"/>
    </source>
</evidence>
<feature type="domain" description="RNA polymerase sigma-70 region 2" evidence="6">
    <location>
        <begin position="48"/>
        <end position="115"/>
    </location>
</feature>
<dbReference type="Pfam" id="PF04542">
    <property type="entry name" value="Sigma70_r2"/>
    <property type="match status" value="1"/>
</dbReference>
<dbReference type="InterPro" id="IPR013325">
    <property type="entry name" value="RNA_pol_sigma_r2"/>
</dbReference>
<dbReference type="SUPFAM" id="SSF88659">
    <property type="entry name" value="Sigma3 and sigma4 domains of RNA polymerase sigma factors"/>
    <property type="match status" value="1"/>
</dbReference>
<dbReference type="NCBIfam" id="TIGR02937">
    <property type="entry name" value="sigma70-ECF"/>
    <property type="match status" value="1"/>
</dbReference>
<dbReference type="InterPro" id="IPR036388">
    <property type="entry name" value="WH-like_DNA-bd_sf"/>
</dbReference>
<dbReference type="AlphaFoldDB" id="A0A6L9Q7J9"/>
<dbReference type="Pfam" id="PF08281">
    <property type="entry name" value="Sigma70_r4_2"/>
    <property type="match status" value="1"/>
</dbReference>
<dbReference type="Proteomes" id="UP000475532">
    <property type="component" value="Unassembled WGS sequence"/>
</dbReference>
<dbReference type="Gene3D" id="1.10.1740.10">
    <property type="match status" value="1"/>
</dbReference>
<evidence type="ECO:0000256" key="3">
    <source>
        <dbReference type="ARBA" id="ARBA00023082"/>
    </source>
</evidence>
<keyword evidence="2" id="KW-0805">Transcription regulation</keyword>
<dbReference type="PANTHER" id="PTHR43133">
    <property type="entry name" value="RNA POLYMERASE ECF-TYPE SIGMA FACTO"/>
    <property type="match status" value="1"/>
</dbReference>
<comment type="caution">
    <text evidence="8">The sequence shown here is derived from an EMBL/GenBank/DDBJ whole genome shotgun (WGS) entry which is preliminary data.</text>
</comment>
<reference evidence="8 9" key="1">
    <citation type="submission" date="2020-01" db="EMBL/GenBank/DDBJ databases">
        <title>Insect and environment-associated Actinomycetes.</title>
        <authorList>
            <person name="Currrie C."/>
            <person name="Chevrette M."/>
            <person name="Carlson C."/>
            <person name="Stubbendieck R."/>
            <person name="Wendt-Pienkowski E."/>
        </authorList>
    </citation>
    <scope>NUCLEOTIDE SEQUENCE [LARGE SCALE GENOMIC DNA]</scope>
    <source>
        <strain evidence="8 9">SID10258</strain>
    </source>
</reference>